<comment type="similarity">
    <text evidence="1">Belongs to the SfsA family.</text>
</comment>
<comment type="caution">
    <text evidence="4">The sequence shown here is derived from an EMBL/GenBank/DDBJ whole genome shotgun (WGS) entry which is preliminary data.</text>
</comment>
<protein>
    <recommendedName>
        <fullName evidence="1">Sugar fermentation stimulation protein homolog</fullName>
    </recommendedName>
</protein>
<dbReference type="Proteomes" id="UP001161405">
    <property type="component" value="Unassembled WGS sequence"/>
</dbReference>
<name>A0ABQ5UUJ0_9HYPH</name>
<dbReference type="PANTHER" id="PTHR30545:SF2">
    <property type="entry name" value="SUGAR FERMENTATION STIMULATION PROTEIN A"/>
    <property type="match status" value="1"/>
</dbReference>
<dbReference type="Gene3D" id="2.40.50.580">
    <property type="match status" value="1"/>
</dbReference>
<dbReference type="RefSeq" id="WP_284365820.1">
    <property type="nucleotide sequence ID" value="NZ_BSNI01000002.1"/>
</dbReference>
<organism evidence="4 5">
    <name type="scientific">Maritalea porphyrae</name>
    <dbReference type="NCBI Taxonomy" id="880732"/>
    <lineage>
        <taxon>Bacteria</taxon>
        <taxon>Pseudomonadati</taxon>
        <taxon>Pseudomonadota</taxon>
        <taxon>Alphaproteobacteria</taxon>
        <taxon>Hyphomicrobiales</taxon>
        <taxon>Devosiaceae</taxon>
        <taxon>Maritalea</taxon>
    </lineage>
</organism>
<feature type="domain" description="SfsA N-terminal OB" evidence="3">
    <location>
        <begin position="13"/>
        <end position="79"/>
    </location>
</feature>
<evidence type="ECO:0000313" key="4">
    <source>
        <dbReference type="EMBL" id="GLQ18762.1"/>
    </source>
</evidence>
<feature type="domain" description="Sugar fermentation stimulation protein C-terminal" evidence="2">
    <location>
        <begin position="83"/>
        <end position="221"/>
    </location>
</feature>
<reference evidence="4" key="2">
    <citation type="submission" date="2023-01" db="EMBL/GenBank/DDBJ databases">
        <title>Draft genome sequence of Maritalea porphyrae strain NBRC 107169.</title>
        <authorList>
            <person name="Sun Q."/>
            <person name="Mori K."/>
        </authorList>
    </citation>
    <scope>NUCLEOTIDE SEQUENCE</scope>
    <source>
        <strain evidence="4">NBRC 107169</strain>
    </source>
</reference>
<sequence length="236" mass="26313">MRLPSPLLRGTLIKRYKRFLADITLEGGELITAHCANPGAMLGLNMPGLPVFVSKSDNPKRKLQYSLELVELPTGLVGINTNYPNKIVGEALSEDAISELNPIEDFRAEVKYGENSRIDFLLNQKANQMTYLEVKNVHLARGDGLAEFPDCETERGVKHLNELANMVAAGHRAINLYLVQRTDCDRFGFAQDLAPKYANAVRKAHDEGVEFLCYDCDISRNEIRLASRLPILLPSS</sequence>
<dbReference type="Pfam" id="PF17746">
    <property type="entry name" value="SfsA_N"/>
    <property type="match status" value="1"/>
</dbReference>
<proteinExistence type="inferred from homology"/>
<evidence type="ECO:0000256" key="1">
    <source>
        <dbReference type="HAMAP-Rule" id="MF_00095"/>
    </source>
</evidence>
<dbReference type="Gene3D" id="3.40.1350.60">
    <property type="match status" value="1"/>
</dbReference>
<dbReference type="HAMAP" id="MF_00095">
    <property type="entry name" value="SfsA"/>
    <property type="match status" value="1"/>
</dbReference>
<evidence type="ECO:0000259" key="2">
    <source>
        <dbReference type="Pfam" id="PF03749"/>
    </source>
</evidence>
<dbReference type="Pfam" id="PF03749">
    <property type="entry name" value="SfsA"/>
    <property type="match status" value="1"/>
</dbReference>
<evidence type="ECO:0000313" key="5">
    <source>
        <dbReference type="Proteomes" id="UP001161405"/>
    </source>
</evidence>
<dbReference type="EMBL" id="BSNI01000002">
    <property type="protein sequence ID" value="GLQ18762.1"/>
    <property type="molecule type" value="Genomic_DNA"/>
</dbReference>
<accession>A0ABQ5UUJ0</accession>
<dbReference type="InterPro" id="IPR040452">
    <property type="entry name" value="SfsA_C"/>
</dbReference>
<gene>
    <name evidence="1 4" type="primary">sfsA</name>
    <name evidence="4" type="ORF">GCM10007879_30110</name>
</gene>
<evidence type="ECO:0000259" key="3">
    <source>
        <dbReference type="Pfam" id="PF17746"/>
    </source>
</evidence>
<dbReference type="PANTHER" id="PTHR30545">
    <property type="entry name" value="SUGAR FERMENTATION STIMULATION PROTEIN A"/>
    <property type="match status" value="1"/>
</dbReference>
<dbReference type="CDD" id="cd22359">
    <property type="entry name" value="SfsA-like_bacterial"/>
    <property type="match status" value="1"/>
</dbReference>
<reference evidence="4" key="1">
    <citation type="journal article" date="2014" name="Int. J. Syst. Evol. Microbiol.">
        <title>Complete genome of a new Firmicutes species belonging to the dominant human colonic microbiota ('Ruminococcus bicirculans') reveals two chromosomes and a selective capacity to utilize plant glucans.</title>
        <authorList>
            <consortium name="NISC Comparative Sequencing Program"/>
            <person name="Wegmann U."/>
            <person name="Louis P."/>
            <person name="Goesmann A."/>
            <person name="Henrissat B."/>
            <person name="Duncan S.H."/>
            <person name="Flint H.J."/>
        </authorList>
    </citation>
    <scope>NUCLEOTIDE SEQUENCE</scope>
    <source>
        <strain evidence="4">NBRC 107169</strain>
    </source>
</reference>
<dbReference type="InterPro" id="IPR041465">
    <property type="entry name" value="SfsA_N"/>
</dbReference>
<dbReference type="NCBIfam" id="TIGR00230">
    <property type="entry name" value="sfsA"/>
    <property type="match status" value="1"/>
</dbReference>
<keyword evidence="5" id="KW-1185">Reference proteome</keyword>
<dbReference type="InterPro" id="IPR005224">
    <property type="entry name" value="SfsA"/>
</dbReference>